<dbReference type="Proteomes" id="UP000053523">
    <property type="component" value="Unassembled WGS sequence"/>
</dbReference>
<comment type="caution">
    <text evidence="2">The sequence shown here is derived from an EMBL/GenBank/DDBJ whole genome shotgun (WGS) entry which is preliminary data.</text>
</comment>
<evidence type="ECO:0000313" key="1">
    <source>
        <dbReference type="EMBL" id="MDT4285735.1"/>
    </source>
</evidence>
<evidence type="ECO:0000313" key="6">
    <source>
        <dbReference type="Proteomes" id="UP001269271"/>
    </source>
</evidence>
<proteinExistence type="predicted"/>
<dbReference type="Proteomes" id="UP001269271">
    <property type="component" value="Unassembled WGS sequence"/>
</dbReference>
<evidence type="ECO:0000313" key="2">
    <source>
        <dbReference type="EMBL" id="PNN30036.1"/>
    </source>
</evidence>
<gene>
    <name evidence="2" type="ORF">AL503_001765</name>
    <name evidence="3" type="ORF">CV019_09405</name>
    <name evidence="1" type="ORF">RO950_01690</name>
</gene>
<evidence type="ECO:0000313" key="3">
    <source>
        <dbReference type="EMBL" id="PPJ73423.1"/>
    </source>
</evidence>
<reference evidence="1 6" key="3">
    <citation type="submission" date="2023-08" db="EMBL/GenBank/DDBJ databases">
        <title>Genomic surveillance of Staphylococcus haemolyticus neonatal outbreak in southern France.</title>
        <authorList>
            <person name="Magnan C."/>
            <person name="Morsli M."/>
            <person name="Thiery B."/>
            <person name="Salipante F."/>
            <person name="Attar J."/>
            <person name="Massimo D.M."/>
            <person name="Ory J."/>
            <person name="Pantel A."/>
            <person name="Lavigne J.-P."/>
        </authorList>
    </citation>
    <scope>NUCLEOTIDE SEQUENCE [LARGE SCALE GENOMIC DNA]</scope>
    <source>
        <strain evidence="1 6">NSH026</strain>
    </source>
</reference>
<name>A0A2A1KA46_STAHA</name>
<reference evidence="2 4" key="2">
    <citation type="submission" date="2017-12" db="EMBL/GenBank/DDBJ databases">
        <title>FDA dAtabase for Regulatory Grade micrObial Sequences (FDA-ARGOS): Supporting development and validation of Infectious Disease Dx tests.</title>
        <authorList>
            <person name="Hoffmann M."/>
            <person name="Allard M."/>
            <person name="Evans P."/>
            <person name="Brown E."/>
            <person name="Tallon L."/>
            <person name="Sadzewicz L."/>
            <person name="Sengamalay N."/>
            <person name="Ott S."/>
            <person name="Godinez A."/>
            <person name="Nagaraj S."/>
            <person name="Vavikolanu K."/>
            <person name="Aluvathingal J."/>
            <person name="Nadendla S."/>
            <person name="Sichtig H."/>
        </authorList>
    </citation>
    <scope>NUCLEOTIDE SEQUENCE [LARGE SCALE GENOMIC DNA]</scope>
    <source>
        <strain evidence="2 4">FDAARGOS_148</strain>
    </source>
</reference>
<dbReference type="Proteomes" id="UP000238153">
    <property type="component" value="Unassembled WGS sequence"/>
</dbReference>
<accession>A0A2A1KA46</accession>
<dbReference type="KEGG" id="shh:ShL2_00292"/>
<organism evidence="2 4">
    <name type="scientific">Staphylococcus haemolyticus</name>
    <dbReference type="NCBI Taxonomy" id="1283"/>
    <lineage>
        <taxon>Bacteria</taxon>
        <taxon>Bacillati</taxon>
        <taxon>Bacillota</taxon>
        <taxon>Bacilli</taxon>
        <taxon>Bacillales</taxon>
        <taxon>Staphylococcaceae</taxon>
        <taxon>Staphylococcus</taxon>
    </lineage>
</organism>
<dbReference type="RefSeq" id="WP_016930637.1">
    <property type="nucleotide sequence ID" value="NZ_BKAY01000006.1"/>
</dbReference>
<protein>
    <submittedName>
        <fullName evidence="2">DUF2648 domain-containing protein</fullName>
    </submittedName>
    <submittedName>
        <fullName evidence="1">SE2200 family small protein</fullName>
    </submittedName>
</protein>
<keyword evidence="6" id="KW-1185">Reference proteome</keyword>
<dbReference type="EMBL" id="PGWX01000347">
    <property type="protein sequence ID" value="PPJ73423.1"/>
    <property type="molecule type" value="Genomic_DNA"/>
</dbReference>
<dbReference type="EMBL" id="LORN02000006">
    <property type="protein sequence ID" value="PNN30036.1"/>
    <property type="molecule type" value="Genomic_DNA"/>
</dbReference>
<dbReference type="EMBL" id="JAVSOO010000003">
    <property type="protein sequence ID" value="MDT4285735.1"/>
    <property type="molecule type" value="Genomic_DNA"/>
</dbReference>
<dbReference type="AlphaFoldDB" id="A0A2A1KA46"/>
<sequence>MKGLLITVVLGVAAYVGFKKYQNKVNEMPNIEY</sequence>
<evidence type="ECO:0000313" key="4">
    <source>
        <dbReference type="Proteomes" id="UP000053523"/>
    </source>
</evidence>
<dbReference type="NCBIfam" id="NF040843">
    <property type="entry name" value="SE2200_fam"/>
    <property type="match status" value="1"/>
</dbReference>
<dbReference type="GeneID" id="74187484"/>
<evidence type="ECO:0000313" key="5">
    <source>
        <dbReference type="Proteomes" id="UP000238153"/>
    </source>
</evidence>
<reference evidence="3 5" key="1">
    <citation type="submission" date="2017-11" db="EMBL/GenBank/DDBJ databases">
        <authorList>
            <person name="Founou R.C."/>
            <person name="Founou L."/>
            <person name="Allam M."/>
            <person name="Ismail A."/>
            <person name="Essack S.Y."/>
        </authorList>
    </citation>
    <scope>NUCLEOTIDE SEQUENCE [LARGE SCALE GENOMIC DNA]</scope>
    <source>
        <strain evidence="3 5">G811N2B1</strain>
    </source>
</reference>